<evidence type="ECO:0000313" key="1">
    <source>
        <dbReference type="EMBL" id="MBM7480146.1"/>
    </source>
</evidence>
<accession>A0ABS2LI92</accession>
<reference evidence="1 2" key="1">
    <citation type="submission" date="2021-01" db="EMBL/GenBank/DDBJ databases">
        <title>Sequencing the genomes of 1000 actinobacteria strains.</title>
        <authorList>
            <person name="Klenk H.-P."/>
        </authorList>
    </citation>
    <scope>NUCLEOTIDE SEQUENCE [LARGE SCALE GENOMIC DNA]</scope>
    <source>
        <strain evidence="1 2">DSM 46000</strain>
    </source>
</reference>
<name>A0ABS2LI92_9CELL</name>
<dbReference type="RefSeq" id="WP_205307961.1">
    <property type="nucleotide sequence ID" value="NZ_BAAAVF010000007.1"/>
</dbReference>
<proteinExistence type="predicted"/>
<protein>
    <submittedName>
        <fullName evidence="1">Uncharacterized protein</fullName>
    </submittedName>
</protein>
<evidence type="ECO:0000313" key="2">
    <source>
        <dbReference type="Proteomes" id="UP000698059"/>
    </source>
</evidence>
<dbReference type="EMBL" id="JAFBBO010000001">
    <property type="protein sequence ID" value="MBM7480146.1"/>
    <property type="molecule type" value="Genomic_DNA"/>
</dbReference>
<sequence length="64" mass="6929">MASGTVPIQTCDDESWCDAWELDLEATGAVIVSGRNPLDGWVIDRRADQALCPEHAPSDPTEES</sequence>
<keyword evidence="2" id="KW-1185">Reference proteome</keyword>
<comment type="caution">
    <text evidence="1">The sequence shown here is derived from an EMBL/GenBank/DDBJ whole genome shotgun (WGS) entry which is preliminary data.</text>
</comment>
<organism evidence="1 2">
    <name type="scientific">Oerskovia jenensis</name>
    <dbReference type="NCBI Taxonomy" id="162169"/>
    <lineage>
        <taxon>Bacteria</taxon>
        <taxon>Bacillati</taxon>
        <taxon>Actinomycetota</taxon>
        <taxon>Actinomycetes</taxon>
        <taxon>Micrococcales</taxon>
        <taxon>Cellulomonadaceae</taxon>
        <taxon>Oerskovia</taxon>
    </lineage>
</organism>
<dbReference type="Proteomes" id="UP000698059">
    <property type="component" value="Unassembled WGS sequence"/>
</dbReference>
<gene>
    <name evidence="1" type="ORF">JOD49_003066</name>
</gene>